<gene>
    <name evidence="2" type="ORF">FOE67_06335</name>
</gene>
<feature type="transmembrane region" description="Helical" evidence="1">
    <location>
        <begin position="12"/>
        <end position="37"/>
    </location>
</feature>
<organism evidence="2 3">
    <name type="scientific">Streptomyces calidiresistens</name>
    <dbReference type="NCBI Taxonomy" id="1485586"/>
    <lineage>
        <taxon>Bacteria</taxon>
        <taxon>Bacillati</taxon>
        <taxon>Actinomycetota</taxon>
        <taxon>Actinomycetes</taxon>
        <taxon>Kitasatosporales</taxon>
        <taxon>Streptomycetaceae</taxon>
        <taxon>Streptomyces</taxon>
    </lineage>
</organism>
<keyword evidence="1" id="KW-1133">Transmembrane helix</keyword>
<dbReference type="RefSeq" id="WP_182661342.1">
    <property type="nucleotide sequence ID" value="NZ_VKHS01000088.1"/>
</dbReference>
<sequence>MNDLLLYARALVWLAALGEIVLVVLPVALAVSLLFLLARRARRREVAGG</sequence>
<comment type="caution">
    <text evidence="2">The sequence shown here is derived from an EMBL/GenBank/DDBJ whole genome shotgun (WGS) entry which is preliminary data.</text>
</comment>
<keyword evidence="3" id="KW-1185">Reference proteome</keyword>
<reference evidence="3" key="1">
    <citation type="submission" date="2019-10" db="EMBL/GenBank/DDBJ databases">
        <title>Streptomyces sp. nov., a novel actinobacterium isolated from alkaline environment.</title>
        <authorList>
            <person name="Golinska P."/>
        </authorList>
    </citation>
    <scope>NUCLEOTIDE SEQUENCE [LARGE SCALE GENOMIC DNA]</scope>
    <source>
        <strain evidence="3">DSM 42108</strain>
    </source>
</reference>
<evidence type="ECO:0000313" key="2">
    <source>
        <dbReference type="EMBL" id="MBB0229141.1"/>
    </source>
</evidence>
<accession>A0A7W3T1H6</accession>
<name>A0A7W3T1H6_9ACTN</name>
<evidence type="ECO:0000256" key="1">
    <source>
        <dbReference type="SAM" id="Phobius"/>
    </source>
</evidence>
<dbReference type="AlphaFoldDB" id="A0A7W3T1H6"/>
<dbReference type="EMBL" id="VKHS01000088">
    <property type="protein sequence ID" value="MBB0229141.1"/>
    <property type="molecule type" value="Genomic_DNA"/>
</dbReference>
<protein>
    <submittedName>
        <fullName evidence="2">Uncharacterized protein</fullName>
    </submittedName>
</protein>
<keyword evidence="1" id="KW-0812">Transmembrane</keyword>
<evidence type="ECO:0000313" key="3">
    <source>
        <dbReference type="Proteomes" id="UP000530234"/>
    </source>
</evidence>
<proteinExistence type="predicted"/>
<dbReference type="Proteomes" id="UP000530234">
    <property type="component" value="Unassembled WGS sequence"/>
</dbReference>
<keyword evidence="1" id="KW-0472">Membrane</keyword>